<keyword evidence="3" id="KW-0472">Membrane</keyword>
<keyword evidence="3" id="KW-0812">Transmembrane</keyword>
<dbReference type="EMBL" id="CP022530">
    <property type="protein sequence ID" value="ASP37847.1"/>
    <property type="molecule type" value="Genomic_DNA"/>
</dbReference>
<feature type="coiled-coil region" evidence="1">
    <location>
        <begin position="149"/>
        <end position="183"/>
    </location>
</feature>
<dbReference type="PANTHER" id="PTHR38043:SF1">
    <property type="entry name" value="PROTEIN HEMX"/>
    <property type="match status" value="1"/>
</dbReference>
<organism evidence="4 5">
    <name type="scientific">Bacterioplanes sanyensis</name>
    <dbReference type="NCBI Taxonomy" id="1249553"/>
    <lineage>
        <taxon>Bacteria</taxon>
        <taxon>Pseudomonadati</taxon>
        <taxon>Pseudomonadota</taxon>
        <taxon>Gammaproteobacteria</taxon>
        <taxon>Oceanospirillales</taxon>
        <taxon>Oceanospirillaceae</taxon>
        <taxon>Bacterioplanes</taxon>
    </lineage>
</organism>
<evidence type="ECO:0008006" key="6">
    <source>
        <dbReference type="Google" id="ProtNLM"/>
    </source>
</evidence>
<proteinExistence type="predicted"/>
<evidence type="ECO:0000313" key="5">
    <source>
        <dbReference type="Proteomes" id="UP000202440"/>
    </source>
</evidence>
<sequence>MSERTPSSDQEPSKQQDEAKPQANSTDPAAPSSDSADSAATGSDSAALETPLASADAAVTGAAASSTDSAGGAKENNAKENDATDNDAKANSAKENGAKESPQGKNKPLQTNAAAIKRGPHPLSWINLVLMLGLFAVAGYAAWLGWQQQQQTAAELAVVKDRLQQTQQQSGEIRQQEQQLQQQTGQLLADIAAVRQQIEHNSDRLAKLPGAERQDWLLAEAEYLLRLANQRLQLERDWSGALSMLQAADNVLVETRNPAMNPVRASIASEIQALRAVPALDSVGAVYRLQSLQQSLQDLPWLPEKLKRPDIQLQIGTTTESQPWYWQLWDSVYDAFTSMVRIRQRDVAMEAPLTPDQFYYLQQNMHLMLEQAQVALLRQETSLYQHSLQRVEKWLDQYLMAEDERSAAVRTTLTELQQWQVAPAAPDISASLQQLRQLVEQQRRGTVVPAQPAAQEPAL</sequence>
<feature type="compositionally biased region" description="Low complexity" evidence="2">
    <location>
        <begin position="25"/>
        <end position="73"/>
    </location>
</feature>
<keyword evidence="3" id="KW-1133">Transmembrane helix</keyword>
<feature type="compositionally biased region" description="Basic and acidic residues" evidence="2">
    <location>
        <begin position="76"/>
        <end position="88"/>
    </location>
</feature>
<feature type="region of interest" description="Disordered" evidence="2">
    <location>
        <begin position="1"/>
        <end position="108"/>
    </location>
</feature>
<reference evidence="4 5" key="1">
    <citation type="submission" date="2017-07" db="EMBL/GenBank/DDBJ databases">
        <title>Annotated genome sequence of Bacterioplanes sanyensis isolated from Red Sea.</title>
        <authorList>
            <person name="Rehman Z.U."/>
        </authorList>
    </citation>
    <scope>NUCLEOTIDE SEQUENCE [LARGE SCALE GENOMIC DNA]</scope>
    <source>
        <strain evidence="4 5">NV9</strain>
    </source>
</reference>
<dbReference type="Proteomes" id="UP000202440">
    <property type="component" value="Chromosome"/>
</dbReference>
<evidence type="ECO:0000256" key="2">
    <source>
        <dbReference type="SAM" id="MobiDB-lite"/>
    </source>
</evidence>
<dbReference type="PANTHER" id="PTHR38043">
    <property type="entry name" value="PROTEIN HEMX"/>
    <property type="match status" value="1"/>
</dbReference>
<protein>
    <recommendedName>
        <fullName evidence="6">Heme biosynthesis operon protein HemX</fullName>
    </recommendedName>
</protein>
<dbReference type="Pfam" id="PF04375">
    <property type="entry name" value="HemX"/>
    <property type="match status" value="1"/>
</dbReference>
<dbReference type="OrthoDB" id="5739852at2"/>
<keyword evidence="5" id="KW-1185">Reference proteome</keyword>
<evidence type="ECO:0000256" key="1">
    <source>
        <dbReference type="SAM" id="Coils"/>
    </source>
</evidence>
<keyword evidence="1" id="KW-0175">Coiled coil</keyword>
<dbReference type="InterPro" id="IPR007470">
    <property type="entry name" value="HemX"/>
</dbReference>
<evidence type="ECO:0000256" key="3">
    <source>
        <dbReference type="SAM" id="Phobius"/>
    </source>
</evidence>
<accession>A0A222FFK1</accession>
<dbReference type="AlphaFoldDB" id="A0A222FFK1"/>
<dbReference type="RefSeq" id="WP_094059056.1">
    <property type="nucleotide sequence ID" value="NZ_CP022530.1"/>
</dbReference>
<feature type="compositionally biased region" description="Basic and acidic residues" evidence="2">
    <location>
        <begin position="11"/>
        <end position="20"/>
    </location>
</feature>
<name>A0A222FFK1_9GAMM</name>
<gene>
    <name evidence="4" type="ORF">CHH28_03785</name>
</gene>
<evidence type="ECO:0000313" key="4">
    <source>
        <dbReference type="EMBL" id="ASP37847.1"/>
    </source>
</evidence>
<feature type="transmembrane region" description="Helical" evidence="3">
    <location>
        <begin position="125"/>
        <end position="146"/>
    </location>
</feature>
<dbReference type="KEGG" id="bsan:CHH28_03785"/>
<feature type="compositionally biased region" description="Polar residues" evidence="2">
    <location>
        <begin position="1"/>
        <end position="10"/>
    </location>
</feature>